<proteinExistence type="inferred from homology"/>
<keyword evidence="3" id="KW-0597">Phosphoprotein</keyword>
<gene>
    <name evidence="18" type="primary">LOC101863287</name>
</gene>
<comment type="similarity">
    <text evidence="15">Belongs to the class I-like SAM-binding methyltransferase superfamily. Trm1 family.</text>
</comment>
<feature type="compositionally biased region" description="Basic and acidic residues" evidence="16">
    <location>
        <begin position="449"/>
        <end position="463"/>
    </location>
</feature>
<evidence type="ECO:0000256" key="6">
    <source>
        <dbReference type="ARBA" id="ARBA00022679"/>
    </source>
</evidence>
<dbReference type="SUPFAM" id="SSF53335">
    <property type="entry name" value="S-adenosyl-L-methionine-dependent methyltransferases"/>
    <property type="match status" value="1"/>
</dbReference>
<keyword evidence="10" id="KW-0863">Zinc-finger</keyword>
<evidence type="ECO:0000256" key="4">
    <source>
        <dbReference type="ARBA" id="ARBA00022555"/>
    </source>
</evidence>
<keyword evidence="8 15" id="KW-0819">tRNA processing</keyword>
<evidence type="ECO:0000256" key="7">
    <source>
        <dbReference type="ARBA" id="ARBA00022691"/>
    </source>
</evidence>
<keyword evidence="5 15" id="KW-0489">Methyltransferase</keyword>
<keyword evidence="4 15" id="KW-0820">tRNA-binding</keyword>
<evidence type="ECO:0000256" key="13">
    <source>
        <dbReference type="ARBA" id="ARBA00022884"/>
    </source>
</evidence>
<evidence type="ECO:0000256" key="12">
    <source>
        <dbReference type="ARBA" id="ARBA00022843"/>
    </source>
</evidence>
<comment type="catalytic activity">
    <reaction evidence="15">
        <text>guanosine(26) in tRNA + 2 S-adenosyl-L-methionine = N(2)-dimethylguanosine(26) in tRNA + 2 S-adenosyl-L-homocysteine + 2 H(+)</text>
        <dbReference type="Rhea" id="RHEA:43140"/>
        <dbReference type="Rhea" id="RHEA-COMP:10359"/>
        <dbReference type="Rhea" id="RHEA-COMP:10360"/>
        <dbReference type="ChEBI" id="CHEBI:15378"/>
        <dbReference type="ChEBI" id="CHEBI:57856"/>
        <dbReference type="ChEBI" id="CHEBI:59789"/>
        <dbReference type="ChEBI" id="CHEBI:74269"/>
        <dbReference type="ChEBI" id="CHEBI:74513"/>
        <dbReference type="EC" id="2.1.1.216"/>
    </reaction>
</comment>
<reference evidence="18" key="1">
    <citation type="submission" date="2025-08" db="UniProtKB">
        <authorList>
            <consortium name="RefSeq"/>
        </authorList>
    </citation>
    <scope>IDENTIFICATION</scope>
</reference>
<keyword evidence="7 15" id="KW-0949">S-adenosyl-L-methionine</keyword>
<dbReference type="InterPro" id="IPR002905">
    <property type="entry name" value="Trm1"/>
</dbReference>
<evidence type="ECO:0000256" key="8">
    <source>
        <dbReference type="ARBA" id="ARBA00022694"/>
    </source>
</evidence>
<evidence type="ECO:0000313" key="18">
    <source>
        <dbReference type="RefSeq" id="XP_012941753.1"/>
    </source>
</evidence>
<dbReference type="Pfam" id="PF02005">
    <property type="entry name" value="TRM"/>
    <property type="match status" value="1"/>
</dbReference>
<organism evidence="17 18">
    <name type="scientific">Aplysia californica</name>
    <name type="common">California sea hare</name>
    <dbReference type="NCBI Taxonomy" id="6500"/>
    <lineage>
        <taxon>Eukaryota</taxon>
        <taxon>Metazoa</taxon>
        <taxon>Spiralia</taxon>
        <taxon>Lophotrochozoa</taxon>
        <taxon>Mollusca</taxon>
        <taxon>Gastropoda</taxon>
        <taxon>Heterobranchia</taxon>
        <taxon>Euthyneura</taxon>
        <taxon>Tectipleura</taxon>
        <taxon>Aplysiida</taxon>
        <taxon>Aplysioidea</taxon>
        <taxon>Aplysiidae</taxon>
        <taxon>Aplysia</taxon>
    </lineage>
</organism>
<dbReference type="Proteomes" id="UP000694888">
    <property type="component" value="Unplaced"/>
</dbReference>
<comment type="subcellular location">
    <subcellularLocation>
        <location evidence="1">Nucleus</location>
        <location evidence="1">Nucleolus</location>
    </subcellularLocation>
</comment>
<evidence type="ECO:0000256" key="2">
    <source>
        <dbReference type="ARBA" id="ARBA00022499"/>
    </source>
</evidence>
<keyword evidence="17" id="KW-1185">Reference proteome</keyword>
<feature type="region of interest" description="Disordered" evidence="16">
    <location>
        <begin position="376"/>
        <end position="425"/>
    </location>
</feature>
<dbReference type="EC" id="2.1.1.216" evidence="15"/>
<evidence type="ECO:0000256" key="14">
    <source>
        <dbReference type="ARBA" id="ARBA00023242"/>
    </source>
</evidence>
<name>A0ABM1A6H7_APLCA</name>
<keyword evidence="14" id="KW-0539">Nucleus</keyword>
<dbReference type="InterPro" id="IPR029063">
    <property type="entry name" value="SAM-dependent_MTases_sf"/>
</dbReference>
<feature type="compositionally biased region" description="Polar residues" evidence="16">
    <location>
        <begin position="394"/>
        <end position="404"/>
    </location>
</feature>
<keyword evidence="6 15" id="KW-0808">Transferase</keyword>
<evidence type="ECO:0000256" key="16">
    <source>
        <dbReference type="SAM" id="MobiDB-lite"/>
    </source>
</evidence>
<feature type="region of interest" description="Disordered" evidence="16">
    <location>
        <begin position="439"/>
        <end position="469"/>
    </location>
</feature>
<sequence>MEDKTGSAVQEELGVKFKKFAEGKQKSKAKSFNPKLKIFREFSLATLSALLKTKTAQSQRKQQTENAEGDSTTQKCDSLVSALDALANTGVTGLQWKKKLGDEVRVTLSDHSDVSLLTANAEENSLTTRKFCLDGCRVPGDPTDKQGTSEVHVCQADAKAVMMMETFQYIYINAWKNCVTYLESACHSIAPGGMLCVVVSDSSMFARSPHVVKRWYAVDVMKTEYLKEMAARVVLADLAASAGRYNKALVPQYVLAVEDFLLVCVKVTRGHTATESSVNEICKLMHCRFCEERVFMPQQLAPVENPYSMLPCQCKEKNPGKTAVLLGPMWKGPIYCPTFLNVMQQEGKSLGLSAKFSTLVSLLQCESVCATLSFSSGDGGGNNNRREGGALSGISPSNGQNDKTVQSKDRDCGAEKAMGDKSETAQIVEEGNAGADGKCSVFSNVTSDGKPDGSKRKGTRDSVPENAPTPVKKLRFEDSKDDPQLTPARNVPFYQHVNKLKKMKIPKLDQLVTIIQHRGYFACRTHFDPCAIRTTANVDQFLNVLQPQCEK</sequence>
<evidence type="ECO:0000256" key="5">
    <source>
        <dbReference type="ARBA" id="ARBA00022603"/>
    </source>
</evidence>
<evidence type="ECO:0000256" key="10">
    <source>
        <dbReference type="ARBA" id="ARBA00022771"/>
    </source>
</evidence>
<dbReference type="PANTHER" id="PTHR10631:SF1">
    <property type="entry name" value="TRMT1-LIKE PROTEIN"/>
    <property type="match status" value="1"/>
</dbReference>
<dbReference type="RefSeq" id="XP_012941753.1">
    <property type="nucleotide sequence ID" value="XM_013086299.2"/>
</dbReference>
<evidence type="ECO:0000256" key="9">
    <source>
        <dbReference type="ARBA" id="ARBA00022723"/>
    </source>
</evidence>
<accession>A0ABM1A6H7</accession>
<keyword evidence="13 15" id="KW-0694">RNA-binding</keyword>
<dbReference type="Gene3D" id="3.40.50.150">
    <property type="entry name" value="Vaccinia Virus protein VP39"/>
    <property type="match status" value="1"/>
</dbReference>
<dbReference type="GeneID" id="101863287"/>
<keyword evidence="2" id="KW-1017">Isopeptide bond</keyword>
<keyword evidence="11" id="KW-0862">Zinc</keyword>
<evidence type="ECO:0000256" key="1">
    <source>
        <dbReference type="ARBA" id="ARBA00004604"/>
    </source>
</evidence>
<keyword evidence="12" id="KW-0832">Ubl conjugation</keyword>
<dbReference type="Gene3D" id="3.30.56.70">
    <property type="entry name" value="N2,N2-dimethylguanosine tRNA methyltransferase, C-terminal domain"/>
    <property type="match status" value="1"/>
</dbReference>
<dbReference type="PANTHER" id="PTHR10631">
    <property type="entry name" value="N 2 ,N 2 -DIMETHYLGUANOSINE TRNA METHYLTRANSFERASE"/>
    <property type="match status" value="1"/>
</dbReference>
<evidence type="ECO:0000256" key="3">
    <source>
        <dbReference type="ARBA" id="ARBA00022553"/>
    </source>
</evidence>
<dbReference type="PROSITE" id="PS51626">
    <property type="entry name" value="SAM_MT_TRM1"/>
    <property type="match status" value="1"/>
</dbReference>
<feature type="compositionally biased region" description="Basic and acidic residues" evidence="16">
    <location>
        <begin position="405"/>
        <end position="423"/>
    </location>
</feature>
<protein>
    <recommendedName>
        <fullName evidence="15">tRNA (guanine(26)-N(2))-dimethyltransferase</fullName>
        <ecNumber evidence="15">2.1.1.216</ecNumber>
    </recommendedName>
</protein>
<evidence type="ECO:0000256" key="15">
    <source>
        <dbReference type="PROSITE-ProRule" id="PRU00958"/>
    </source>
</evidence>
<evidence type="ECO:0000313" key="17">
    <source>
        <dbReference type="Proteomes" id="UP000694888"/>
    </source>
</evidence>
<keyword evidence="9" id="KW-0479">Metal-binding</keyword>
<evidence type="ECO:0000256" key="11">
    <source>
        <dbReference type="ARBA" id="ARBA00022833"/>
    </source>
</evidence>
<dbReference type="InterPro" id="IPR042296">
    <property type="entry name" value="tRNA_met_Trm1_C"/>
</dbReference>